<feature type="domain" description="HTH HARE-type" evidence="2">
    <location>
        <begin position="3"/>
        <end position="80"/>
    </location>
</feature>
<accession>Q3APV7</accession>
<dbReference type="eggNOG" id="COG2958">
    <property type="taxonomic scope" value="Bacteria"/>
</dbReference>
<evidence type="ECO:0000256" key="1">
    <source>
        <dbReference type="ARBA" id="ARBA00023163"/>
    </source>
</evidence>
<proteinExistence type="predicted"/>
<reference evidence="3" key="1">
    <citation type="submission" date="2005-08" db="EMBL/GenBank/DDBJ databases">
        <title>Complete sequence of Chlorobium chlorochromatii CaD3.</title>
        <authorList>
            <person name="Copeland A."/>
            <person name="Lucas S."/>
            <person name="Lapidus A."/>
            <person name="Barry K."/>
            <person name="Detter J.C."/>
            <person name="Glavina T."/>
            <person name="Hammon N."/>
            <person name="Israni S."/>
            <person name="Pitluck S."/>
            <person name="Bryant D."/>
            <person name="Schmutz J."/>
            <person name="Larimer F."/>
            <person name="Land M."/>
            <person name="Kyrpides N."/>
            <person name="Ivanova N."/>
            <person name="Richardson P."/>
        </authorList>
    </citation>
    <scope>NUCLEOTIDE SEQUENCE [LARGE SCALE GENOMIC DNA]</scope>
    <source>
        <strain evidence="3">CaD3</strain>
    </source>
</reference>
<dbReference type="InterPro" id="IPR007759">
    <property type="entry name" value="Asxl_HARE-HTH"/>
</dbReference>
<evidence type="ECO:0000259" key="2">
    <source>
        <dbReference type="PROSITE" id="PS51913"/>
    </source>
</evidence>
<dbReference type="GO" id="GO:0006355">
    <property type="term" value="P:regulation of DNA-templated transcription"/>
    <property type="evidence" value="ECO:0007669"/>
    <property type="project" value="InterPro"/>
</dbReference>
<dbReference type="Pfam" id="PF05066">
    <property type="entry name" value="HARE-HTH"/>
    <property type="match status" value="1"/>
</dbReference>
<gene>
    <name evidence="3" type="ordered locus">Cag_1717</name>
</gene>
<protein>
    <recommendedName>
        <fullName evidence="2">HTH HARE-type domain-containing protein</fullName>
    </recommendedName>
</protein>
<sequence length="312" mass="35680">MAITFLQMAEKVLEEEKQPLTASEIWQIATEKGYDKLVESKGKTPWATLGARIYVEVRDNPSTDFIPLATRPKRFSLKTQMSILGGKIPETTKAPQLHTPKIEFLEKDLHALMVYYGFYYLKAYLKTISHNKSDKKGFGEWVHPDIVGCYFPYKDWKAEVVEVSSLMGNTAVKLYSFELKRELSIANIRESFFQAVSNSSWANEGYLVAAHIDNDEDFRSELKRLSTAFGIGIIQLDIDDPDSSGIILPANSKDVIDWDTVNKLAGINPDFNDFLKRVRNDMKNQEIRKELYDVVVEKEELKKLFTKKKSSS</sequence>
<organism evidence="3">
    <name type="scientific">Chlorobium chlorochromatii (strain CaD3)</name>
    <dbReference type="NCBI Taxonomy" id="340177"/>
    <lineage>
        <taxon>Bacteria</taxon>
        <taxon>Pseudomonadati</taxon>
        <taxon>Chlorobiota</taxon>
        <taxon>Chlorobiia</taxon>
        <taxon>Chlorobiales</taxon>
        <taxon>Chlorobiaceae</taxon>
        <taxon>Chlorobium/Pelodictyon group</taxon>
        <taxon>Chlorobium</taxon>
    </lineage>
</organism>
<dbReference type="STRING" id="340177.Cag_1717"/>
<dbReference type="EMBL" id="CP000108">
    <property type="protein sequence ID" value="ABB28968.1"/>
    <property type="molecule type" value="Genomic_DNA"/>
</dbReference>
<name>Q3APV7_CHLCH</name>
<evidence type="ECO:0000313" key="3">
    <source>
        <dbReference type="EMBL" id="ABB28968.1"/>
    </source>
</evidence>
<dbReference type="HOGENOM" id="CLU_074541_1_0_10"/>
<dbReference type="KEGG" id="cch:Cag_1717"/>
<dbReference type="AlphaFoldDB" id="Q3APV7"/>
<dbReference type="PROSITE" id="PS51913">
    <property type="entry name" value="HTH_HARE"/>
    <property type="match status" value="1"/>
</dbReference>
<keyword evidence="1" id="KW-0804">Transcription</keyword>